<accession>A0A0E0DRW1</accession>
<feature type="region of interest" description="Disordered" evidence="1">
    <location>
        <begin position="29"/>
        <end position="137"/>
    </location>
</feature>
<dbReference type="Gramene" id="OMERI05G15450.2">
    <property type="protein sequence ID" value="OMERI05G15450.2"/>
    <property type="gene ID" value="OMERI05G15450"/>
</dbReference>
<dbReference type="EnsemblPlants" id="OMERI05G15450.5">
    <property type="protein sequence ID" value="OMERI05G15450.5"/>
    <property type="gene ID" value="OMERI05G15450"/>
</dbReference>
<dbReference type="Proteomes" id="UP000008021">
    <property type="component" value="Chromosome 5"/>
</dbReference>
<feature type="compositionally biased region" description="Low complexity" evidence="1">
    <location>
        <begin position="71"/>
        <end position="82"/>
    </location>
</feature>
<dbReference type="EnsemblPlants" id="OMERI05G15450.2">
    <property type="protein sequence ID" value="OMERI05G15450.2"/>
    <property type="gene ID" value="OMERI05G15450"/>
</dbReference>
<evidence type="ECO:0000313" key="2">
    <source>
        <dbReference type="EnsemblPlants" id="OMERI05G15450.5"/>
    </source>
</evidence>
<dbReference type="PROSITE" id="PS51257">
    <property type="entry name" value="PROKAR_LIPOPROTEIN"/>
    <property type="match status" value="1"/>
</dbReference>
<proteinExistence type="predicted"/>
<feature type="compositionally biased region" description="Polar residues" evidence="1">
    <location>
        <begin position="110"/>
        <end position="119"/>
    </location>
</feature>
<name>A0A0E0DRW1_9ORYZ</name>
<evidence type="ECO:0000313" key="3">
    <source>
        <dbReference type="Proteomes" id="UP000008021"/>
    </source>
</evidence>
<feature type="compositionally biased region" description="Basic residues" evidence="1">
    <location>
        <begin position="29"/>
        <end position="38"/>
    </location>
</feature>
<dbReference type="AlphaFoldDB" id="A0A0E0DRW1"/>
<protein>
    <submittedName>
        <fullName evidence="2">Uncharacterized protein</fullName>
    </submittedName>
</protein>
<dbReference type="HOGENOM" id="CLU_977886_0_0_1"/>
<dbReference type="Gramene" id="OMERI05G15450.5">
    <property type="protein sequence ID" value="OMERI05G15450.5"/>
    <property type="gene ID" value="OMERI05G15450"/>
</dbReference>
<organism evidence="2">
    <name type="scientific">Oryza meridionalis</name>
    <dbReference type="NCBI Taxonomy" id="40149"/>
    <lineage>
        <taxon>Eukaryota</taxon>
        <taxon>Viridiplantae</taxon>
        <taxon>Streptophyta</taxon>
        <taxon>Embryophyta</taxon>
        <taxon>Tracheophyta</taxon>
        <taxon>Spermatophyta</taxon>
        <taxon>Magnoliopsida</taxon>
        <taxon>Liliopsida</taxon>
        <taxon>Poales</taxon>
        <taxon>Poaceae</taxon>
        <taxon>BOP clade</taxon>
        <taxon>Oryzoideae</taxon>
        <taxon>Oryzeae</taxon>
        <taxon>Oryzinae</taxon>
        <taxon>Oryza</taxon>
    </lineage>
</organism>
<feature type="compositionally biased region" description="Basic and acidic residues" evidence="1">
    <location>
        <begin position="46"/>
        <end position="60"/>
    </location>
</feature>
<sequence length="285" mass="31048">MDRSRRPSDAQPGLWAGLSSCVRALRCRRRRRRRRRRGVAGAVRVKKVEVEATRGEESPPRRRPPTPPSKTAAGARARTPAPLRSSPPQSALVAGVGNGAEPKLGVASRSAAQFASSNGDMGKKIPSEEAEPQVEAEPGLMKMSNAGGWLNMGAEESKLAILVAHLMNGNFVTIISAVSHKKQWKGVIRIAILSISKMEKRRQTRHKVKTTTRKKALVVHLTSRSKATQARSFSFLASPRLASAHLPSHSIPLPLLRISLSACARRFLRALTTRFGGRSEMGQCH</sequence>
<reference evidence="2" key="2">
    <citation type="submission" date="2018-05" db="EMBL/GenBank/DDBJ databases">
        <title>OmerRS3 (Oryza meridionalis Reference Sequence Version 3).</title>
        <authorList>
            <person name="Zhang J."/>
            <person name="Kudrna D."/>
            <person name="Lee S."/>
            <person name="Talag J."/>
            <person name="Welchert J."/>
            <person name="Wing R.A."/>
        </authorList>
    </citation>
    <scope>NUCLEOTIDE SEQUENCE [LARGE SCALE GENOMIC DNA]</scope>
    <source>
        <strain evidence="2">OR44</strain>
    </source>
</reference>
<keyword evidence="3" id="KW-1185">Reference proteome</keyword>
<evidence type="ECO:0000256" key="1">
    <source>
        <dbReference type="SAM" id="MobiDB-lite"/>
    </source>
</evidence>
<reference evidence="2" key="1">
    <citation type="submission" date="2015-04" db="UniProtKB">
        <authorList>
            <consortium name="EnsemblPlants"/>
        </authorList>
    </citation>
    <scope>IDENTIFICATION</scope>
</reference>